<reference evidence="2 3" key="1">
    <citation type="submission" date="2018-07" db="EMBL/GenBank/DDBJ databases">
        <title>Genome sequences of Haloplanus sp. CBA1112.</title>
        <authorList>
            <person name="Kim Y.B."/>
            <person name="Roh S.W."/>
        </authorList>
    </citation>
    <scope>NUCLEOTIDE SEQUENCE [LARGE SCALE GENOMIC DNA]</scope>
    <source>
        <strain evidence="2 3">CBA1112</strain>
    </source>
</reference>
<sequence length="203" mass="20830">MLSADRNTAVRRLNARSLLGATMDTGSETNDRTTTVRRLGGAGFFLTVAGVLLLSLPTFLVALPGVVFAGAGLVLLAAAASVHLAGRPAPPVSLGFAAVIWLAGTIFIFAGTRRGRSLVPVGALAVALLGYPLGVCLRRRRWTWAAGTVVLAAVATGVTTLLQTSPFPMGASVGVLVFGGLPALPLFALGWLLGRREQVASDA</sequence>
<accession>A0A345E8S2</accession>
<proteinExistence type="predicted"/>
<dbReference type="AlphaFoldDB" id="A0A345E8S2"/>
<protein>
    <submittedName>
        <fullName evidence="2">Uncharacterized protein</fullName>
    </submittedName>
</protein>
<dbReference type="Proteomes" id="UP000252985">
    <property type="component" value="Chromosome"/>
</dbReference>
<dbReference type="EMBL" id="CP031148">
    <property type="protein sequence ID" value="AXG08594.1"/>
    <property type="molecule type" value="Genomic_DNA"/>
</dbReference>
<feature type="transmembrane region" description="Helical" evidence="1">
    <location>
        <begin position="144"/>
        <end position="163"/>
    </location>
</feature>
<dbReference type="KEGG" id="haq:DU484_01275"/>
<organism evidence="2 3">
    <name type="scientific">Haloplanus rubicundus</name>
    <dbReference type="NCBI Taxonomy" id="1547898"/>
    <lineage>
        <taxon>Archaea</taxon>
        <taxon>Methanobacteriati</taxon>
        <taxon>Methanobacteriota</taxon>
        <taxon>Stenosarchaea group</taxon>
        <taxon>Halobacteria</taxon>
        <taxon>Halobacteriales</taxon>
        <taxon>Haloferacaceae</taxon>
        <taxon>Haloplanus</taxon>
    </lineage>
</organism>
<evidence type="ECO:0000256" key="1">
    <source>
        <dbReference type="SAM" id="Phobius"/>
    </source>
</evidence>
<keyword evidence="1" id="KW-0812">Transmembrane</keyword>
<keyword evidence="1" id="KW-0472">Membrane</keyword>
<keyword evidence="1" id="KW-1133">Transmembrane helix</keyword>
<feature type="transmembrane region" description="Helical" evidence="1">
    <location>
        <begin position="92"/>
        <end position="111"/>
    </location>
</feature>
<evidence type="ECO:0000313" key="2">
    <source>
        <dbReference type="EMBL" id="AXG08594.1"/>
    </source>
</evidence>
<feature type="transmembrane region" description="Helical" evidence="1">
    <location>
        <begin position="169"/>
        <end position="193"/>
    </location>
</feature>
<evidence type="ECO:0000313" key="3">
    <source>
        <dbReference type="Proteomes" id="UP000252985"/>
    </source>
</evidence>
<name>A0A345E8S2_9EURY</name>
<gene>
    <name evidence="2" type="ORF">DU484_01275</name>
</gene>
<feature type="transmembrane region" description="Helical" evidence="1">
    <location>
        <begin position="39"/>
        <end position="60"/>
    </location>
</feature>
<feature type="transmembrane region" description="Helical" evidence="1">
    <location>
        <begin position="66"/>
        <end position="85"/>
    </location>
</feature>
<feature type="transmembrane region" description="Helical" evidence="1">
    <location>
        <begin position="117"/>
        <end position="137"/>
    </location>
</feature>